<dbReference type="Gene3D" id="3.30.70.100">
    <property type="match status" value="1"/>
</dbReference>
<gene>
    <name evidence="4" type="ORF">DFR74_104490</name>
</gene>
<evidence type="ECO:0000259" key="3">
    <source>
        <dbReference type="PROSITE" id="PS50846"/>
    </source>
</evidence>
<feature type="region of interest" description="Disordered" evidence="2">
    <location>
        <begin position="1"/>
        <end position="20"/>
    </location>
</feature>
<keyword evidence="1" id="KW-0479">Metal-binding</keyword>
<dbReference type="PROSITE" id="PS01047">
    <property type="entry name" value="HMA_1"/>
    <property type="match status" value="1"/>
</dbReference>
<proteinExistence type="predicted"/>
<evidence type="ECO:0000256" key="2">
    <source>
        <dbReference type="SAM" id="MobiDB-lite"/>
    </source>
</evidence>
<evidence type="ECO:0000256" key="1">
    <source>
        <dbReference type="ARBA" id="ARBA00022723"/>
    </source>
</evidence>
<dbReference type="SUPFAM" id="SSF55008">
    <property type="entry name" value="HMA, heavy metal-associated domain"/>
    <property type="match status" value="1"/>
</dbReference>
<dbReference type="Proteomes" id="UP000252586">
    <property type="component" value="Unassembled WGS sequence"/>
</dbReference>
<dbReference type="GO" id="GO:0046872">
    <property type="term" value="F:metal ion binding"/>
    <property type="evidence" value="ECO:0007669"/>
    <property type="project" value="UniProtKB-KW"/>
</dbReference>
<dbReference type="STRING" id="1210090.GCA_001613185_03432"/>
<feature type="domain" description="HMA" evidence="3">
    <location>
        <begin position="22"/>
        <end position="85"/>
    </location>
</feature>
<reference evidence="4 5" key="1">
    <citation type="submission" date="2018-06" db="EMBL/GenBank/DDBJ databases">
        <title>Genomic Encyclopedia of Type Strains, Phase IV (KMG-IV): sequencing the most valuable type-strain genomes for metagenomic binning, comparative biology and taxonomic classification.</title>
        <authorList>
            <person name="Goeker M."/>
        </authorList>
    </citation>
    <scope>NUCLEOTIDE SEQUENCE [LARGE SCALE GENOMIC DNA]</scope>
    <source>
        <strain evidence="4 5">DSM 44599</strain>
    </source>
</reference>
<keyword evidence="5" id="KW-1185">Reference proteome</keyword>
<protein>
    <submittedName>
        <fullName evidence="4">Copper chaperone CopZ</fullName>
    </submittedName>
</protein>
<organism evidence="4 5">
    <name type="scientific">Nocardia puris</name>
    <dbReference type="NCBI Taxonomy" id="208602"/>
    <lineage>
        <taxon>Bacteria</taxon>
        <taxon>Bacillati</taxon>
        <taxon>Actinomycetota</taxon>
        <taxon>Actinomycetes</taxon>
        <taxon>Mycobacteriales</taxon>
        <taxon>Nocardiaceae</taxon>
        <taxon>Nocardia</taxon>
    </lineage>
</organism>
<dbReference type="PROSITE" id="PS50846">
    <property type="entry name" value="HMA_2"/>
    <property type="match status" value="1"/>
</dbReference>
<evidence type="ECO:0000313" key="4">
    <source>
        <dbReference type="EMBL" id="RBO91781.1"/>
    </source>
</evidence>
<dbReference type="EMBL" id="QNRE01000004">
    <property type="protein sequence ID" value="RBO91781.1"/>
    <property type="molecule type" value="Genomic_DNA"/>
</dbReference>
<evidence type="ECO:0000313" key="5">
    <source>
        <dbReference type="Proteomes" id="UP000252586"/>
    </source>
</evidence>
<name>A0A366DNV9_9NOCA</name>
<dbReference type="CDD" id="cd00371">
    <property type="entry name" value="HMA"/>
    <property type="match status" value="1"/>
</dbReference>
<sequence length="85" mass="8661">MVKTEAAGNAANPDQEDHMSTATTTYTVDGMTCGCCVGKVRDKLGALPGVTEVAVDLDAATVTVTGETDRDQVAAAVELAGFRLG</sequence>
<accession>A0A366DNV9</accession>
<dbReference type="Pfam" id="PF00403">
    <property type="entry name" value="HMA"/>
    <property type="match status" value="1"/>
</dbReference>
<dbReference type="InterPro" id="IPR036163">
    <property type="entry name" value="HMA_dom_sf"/>
</dbReference>
<dbReference type="AlphaFoldDB" id="A0A366DNV9"/>
<dbReference type="InterPro" id="IPR006121">
    <property type="entry name" value="HMA_dom"/>
</dbReference>
<comment type="caution">
    <text evidence="4">The sequence shown here is derived from an EMBL/GenBank/DDBJ whole genome shotgun (WGS) entry which is preliminary data.</text>
</comment>
<dbReference type="InterPro" id="IPR017969">
    <property type="entry name" value="Heavy-metal-associated_CS"/>
</dbReference>